<evidence type="ECO:0000313" key="3">
    <source>
        <dbReference type="Proteomes" id="UP000034013"/>
    </source>
</evidence>
<reference evidence="2 3" key="1">
    <citation type="journal article" date="2015" name="Nature">
        <title>rRNA introns, odd ribosomes, and small enigmatic genomes across a large radiation of phyla.</title>
        <authorList>
            <person name="Brown C.T."/>
            <person name="Hug L.A."/>
            <person name="Thomas B.C."/>
            <person name="Sharon I."/>
            <person name="Castelle C.J."/>
            <person name="Singh A."/>
            <person name="Wilkins M.J."/>
            <person name="Williams K.H."/>
            <person name="Banfield J.F."/>
        </authorList>
    </citation>
    <scope>NUCLEOTIDE SEQUENCE [LARGE SCALE GENOMIC DNA]</scope>
</reference>
<dbReference type="EMBL" id="LBZO01000039">
    <property type="protein sequence ID" value="KKR72564.1"/>
    <property type="molecule type" value="Genomic_DNA"/>
</dbReference>
<keyword evidence="1" id="KW-1133">Transmembrane helix</keyword>
<dbReference type="AlphaFoldDB" id="A0A0G0T6C9"/>
<proteinExistence type="predicted"/>
<evidence type="ECO:0000313" key="2">
    <source>
        <dbReference type="EMBL" id="KKR72564.1"/>
    </source>
</evidence>
<organism evidence="2 3">
    <name type="scientific">Candidatus Woesebacteria bacterium GW2011_GWA2_40_7</name>
    <dbReference type="NCBI Taxonomy" id="1618562"/>
    <lineage>
        <taxon>Bacteria</taxon>
        <taxon>Candidatus Woeseibacteriota</taxon>
    </lineage>
</organism>
<feature type="transmembrane region" description="Helical" evidence="1">
    <location>
        <begin position="59"/>
        <end position="78"/>
    </location>
</feature>
<accession>A0A0G0T6C9</accession>
<gene>
    <name evidence="2" type="ORF">UU16_C0039G0016</name>
</gene>
<name>A0A0G0T6C9_9BACT</name>
<protein>
    <submittedName>
        <fullName evidence="2">Uncharacterized protein</fullName>
    </submittedName>
</protein>
<feature type="transmembrane region" description="Helical" evidence="1">
    <location>
        <begin position="84"/>
        <end position="107"/>
    </location>
</feature>
<feature type="transmembrane region" description="Helical" evidence="1">
    <location>
        <begin position="136"/>
        <end position="154"/>
    </location>
</feature>
<sequence>MLETPHVAVGIAIASKIPNPWLAIPLSLASHFILDKVPHWNPHLYTETQKLGRPSKRSTTLAIIDISAAFILGSAFAIKALPNWQMAVLILSASFASVASDVIKYPYYYFPNFRPKWLVGWVKFERSMQVDAKSPFWGLLTQVLVIFAALYTLSF</sequence>
<comment type="caution">
    <text evidence="2">The sequence shown here is derived from an EMBL/GenBank/DDBJ whole genome shotgun (WGS) entry which is preliminary data.</text>
</comment>
<evidence type="ECO:0000256" key="1">
    <source>
        <dbReference type="SAM" id="Phobius"/>
    </source>
</evidence>
<dbReference type="Proteomes" id="UP000034013">
    <property type="component" value="Unassembled WGS sequence"/>
</dbReference>
<keyword evidence="1" id="KW-0472">Membrane</keyword>
<keyword evidence="1" id="KW-0812">Transmembrane</keyword>